<comment type="subcellular location">
    <subcellularLocation>
        <location evidence="1 12">Cell inner membrane</location>
        <topology evidence="1 12">Multi-pass membrane protein</topology>
    </subcellularLocation>
</comment>
<dbReference type="Proteomes" id="UP000194003">
    <property type="component" value="Unassembled WGS sequence"/>
</dbReference>
<comment type="function">
    <text evidence="11">Part of the ABC transporter complex NodIJ involved in the export of the nodulation factors (Nod factors), the bacterial signal molecules that induce symbiosis and subsequent nodulation induction. Nod factors are LCO (lipo-chitin oligosaccharide), a modified beta-1,4-linked N-acetylglucosamine oligosaccharide. This subunit encodes the transporter.</text>
</comment>
<evidence type="ECO:0000259" key="13">
    <source>
        <dbReference type="PROSITE" id="PS51012"/>
    </source>
</evidence>
<dbReference type="InterPro" id="IPR013525">
    <property type="entry name" value="ABC2_TM"/>
</dbReference>
<keyword evidence="8 12" id="KW-0812">Transmembrane</keyword>
<comment type="caution">
    <text evidence="14">The sequence shown here is derived from an EMBL/GenBank/DDBJ whole genome shotgun (WGS) entry which is preliminary data.</text>
</comment>
<organism evidence="14 15">
    <name type="scientific">Magnetofaba australis IT-1</name>
    <dbReference type="NCBI Taxonomy" id="1434232"/>
    <lineage>
        <taxon>Bacteria</taxon>
        <taxon>Pseudomonadati</taxon>
        <taxon>Pseudomonadota</taxon>
        <taxon>Magnetococcia</taxon>
        <taxon>Magnetococcales</taxon>
        <taxon>Magnetococcaceae</taxon>
        <taxon>Magnetofaba</taxon>
    </lineage>
</organism>
<feature type="transmembrane region" description="Helical" evidence="12">
    <location>
        <begin position="123"/>
        <end position="146"/>
    </location>
</feature>
<keyword evidence="5" id="KW-0536">Nodulation</keyword>
<dbReference type="PANTHER" id="PTHR43229:SF2">
    <property type="entry name" value="NODULATION PROTEIN J"/>
    <property type="match status" value="1"/>
</dbReference>
<dbReference type="STRING" id="1434232.MAIT1_00242"/>
<keyword evidence="15" id="KW-1185">Reference proteome</keyword>
<keyword evidence="6 12" id="KW-1003">Cell membrane</keyword>
<proteinExistence type="inferred from homology"/>
<evidence type="ECO:0000256" key="6">
    <source>
        <dbReference type="ARBA" id="ARBA00022475"/>
    </source>
</evidence>
<keyword evidence="7" id="KW-0997">Cell inner membrane</keyword>
<comment type="similarity">
    <text evidence="2">Belongs to the ABC-2 integral membrane protein family. Lipooligosaccharide exporter (TC 3.A.1.102) subfamily.</text>
</comment>
<dbReference type="PRINTS" id="PR00164">
    <property type="entry name" value="ABC2TRNSPORT"/>
</dbReference>
<evidence type="ECO:0000256" key="7">
    <source>
        <dbReference type="ARBA" id="ARBA00022519"/>
    </source>
</evidence>
<reference evidence="14 15" key="1">
    <citation type="journal article" date="2016" name="BMC Genomics">
        <title>Combined genomic and structural analyses of a cultured magnetotactic bacterium reveals its niche adaptation to a dynamic environment.</title>
        <authorList>
            <person name="Araujo A.C."/>
            <person name="Morillo V."/>
            <person name="Cypriano J."/>
            <person name="Teixeira L.C."/>
            <person name="Leao P."/>
            <person name="Lyra S."/>
            <person name="Almeida L.G."/>
            <person name="Bazylinski D.A."/>
            <person name="Vasconcellos A.T."/>
            <person name="Abreu F."/>
            <person name="Lins U."/>
        </authorList>
    </citation>
    <scope>NUCLEOTIDE SEQUENCE [LARGE SCALE GENOMIC DNA]</scope>
    <source>
        <strain evidence="14 15">IT-1</strain>
    </source>
</reference>
<feature type="transmembrane region" description="Helical" evidence="12">
    <location>
        <begin position="40"/>
        <end position="63"/>
    </location>
</feature>
<comment type="subunit">
    <text evidence="3">The complex is composed of two ATP-binding proteins (NodI) and two transmembrane proteins (NodJ).</text>
</comment>
<dbReference type="Pfam" id="PF01061">
    <property type="entry name" value="ABC2_membrane"/>
    <property type="match status" value="1"/>
</dbReference>
<feature type="transmembrane region" description="Helical" evidence="12">
    <location>
        <begin position="209"/>
        <end position="231"/>
    </location>
</feature>
<evidence type="ECO:0000256" key="1">
    <source>
        <dbReference type="ARBA" id="ARBA00004429"/>
    </source>
</evidence>
<dbReference type="AlphaFoldDB" id="A0A1Y2K810"/>
<sequence length="237" mass="25415">MWRKTAAASLVGNLGEPLLYLAGMGYGLGRFVGEVDGLPYLMFVAAGILAASSMNSATFEVLYGSFTRMTRQNTFHAMLATPLSVADVVSGEIVWGATKSLIAGSAIYLVATLFGAFEPMAAPWALAVAFLSGLCFASLGMVMTAISPSYEFFLYYTTLVTVPMFLFCGVFYPVDSLPPLMQMVAQILPLSHVVELIRPLTTGAPLHNAPLHVSILLLYGSIAYVASVLLIKRRIIV</sequence>
<dbReference type="InterPro" id="IPR051784">
    <property type="entry name" value="Nod_factor_ABC_transporter"/>
</dbReference>
<dbReference type="GO" id="GO:0043190">
    <property type="term" value="C:ATP-binding cassette (ABC) transporter complex"/>
    <property type="evidence" value="ECO:0007669"/>
    <property type="project" value="InterPro"/>
</dbReference>
<gene>
    <name evidence="14" type="ORF">MAIT1_00242</name>
</gene>
<evidence type="ECO:0000313" key="14">
    <source>
        <dbReference type="EMBL" id="OSM06880.1"/>
    </source>
</evidence>
<feature type="transmembrane region" description="Helical" evidence="12">
    <location>
        <begin position="7"/>
        <end position="28"/>
    </location>
</feature>
<evidence type="ECO:0000256" key="5">
    <source>
        <dbReference type="ARBA" id="ARBA00022458"/>
    </source>
</evidence>
<evidence type="ECO:0000256" key="11">
    <source>
        <dbReference type="ARBA" id="ARBA00025119"/>
    </source>
</evidence>
<evidence type="ECO:0000256" key="3">
    <source>
        <dbReference type="ARBA" id="ARBA00011350"/>
    </source>
</evidence>
<feature type="transmembrane region" description="Helical" evidence="12">
    <location>
        <begin position="100"/>
        <end position="117"/>
    </location>
</feature>
<dbReference type="GO" id="GO:0140359">
    <property type="term" value="F:ABC-type transporter activity"/>
    <property type="evidence" value="ECO:0007669"/>
    <property type="project" value="InterPro"/>
</dbReference>
<protein>
    <recommendedName>
        <fullName evidence="12">Transport permease protein</fullName>
    </recommendedName>
</protein>
<dbReference type="InterPro" id="IPR047817">
    <property type="entry name" value="ABC2_TM_bact-type"/>
</dbReference>
<evidence type="ECO:0000256" key="8">
    <source>
        <dbReference type="ARBA" id="ARBA00022692"/>
    </source>
</evidence>
<keyword evidence="10 12" id="KW-0472">Membrane</keyword>
<keyword evidence="4 12" id="KW-0813">Transport</keyword>
<dbReference type="NCBIfam" id="TIGR01291">
    <property type="entry name" value="nodJ"/>
    <property type="match status" value="1"/>
</dbReference>
<dbReference type="GO" id="GO:0015772">
    <property type="term" value="P:oligosaccharide transport"/>
    <property type="evidence" value="ECO:0007669"/>
    <property type="project" value="InterPro"/>
</dbReference>
<evidence type="ECO:0000256" key="9">
    <source>
        <dbReference type="ARBA" id="ARBA00022989"/>
    </source>
</evidence>
<keyword evidence="9 12" id="KW-1133">Transmembrane helix</keyword>
<feature type="domain" description="ABC transmembrane type-2" evidence="13">
    <location>
        <begin position="8"/>
        <end position="234"/>
    </location>
</feature>
<name>A0A1Y2K810_9PROT</name>
<dbReference type="InterPro" id="IPR000412">
    <property type="entry name" value="ABC_2_transport"/>
</dbReference>
<dbReference type="EMBL" id="LVJN01000015">
    <property type="protein sequence ID" value="OSM06880.1"/>
    <property type="molecule type" value="Genomic_DNA"/>
</dbReference>
<evidence type="ECO:0000256" key="4">
    <source>
        <dbReference type="ARBA" id="ARBA00022448"/>
    </source>
</evidence>
<dbReference type="InterPro" id="IPR005981">
    <property type="entry name" value="ABC_transptNodJ"/>
</dbReference>
<dbReference type="PROSITE" id="PS51012">
    <property type="entry name" value="ABC_TM2"/>
    <property type="match status" value="1"/>
</dbReference>
<evidence type="ECO:0000256" key="2">
    <source>
        <dbReference type="ARBA" id="ARBA00008394"/>
    </source>
</evidence>
<accession>A0A1Y2K810</accession>
<evidence type="ECO:0000313" key="15">
    <source>
        <dbReference type="Proteomes" id="UP000194003"/>
    </source>
</evidence>
<evidence type="ECO:0000256" key="10">
    <source>
        <dbReference type="ARBA" id="ARBA00023136"/>
    </source>
</evidence>
<dbReference type="PIRSF" id="PIRSF006648">
    <property type="entry name" value="DrrB"/>
    <property type="match status" value="1"/>
</dbReference>
<dbReference type="PANTHER" id="PTHR43229">
    <property type="entry name" value="NODULATION PROTEIN J"/>
    <property type="match status" value="1"/>
</dbReference>
<evidence type="ECO:0000256" key="12">
    <source>
        <dbReference type="RuleBase" id="RU361157"/>
    </source>
</evidence>
<feature type="transmembrane region" description="Helical" evidence="12">
    <location>
        <begin position="153"/>
        <end position="174"/>
    </location>
</feature>